<gene>
    <name evidence="2" type="ORF">V8G54_023682</name>
</gene>
<name>A0AAQ3N5E2_VIGMU</name>
<reference evidence="2 3" key="1">
    <citation type="journal article" date="2023" name="Life. Sci Alliance">
        <title>Evolutionary insights into 3D genome organization and epigenetic landscape of Vigna mungo.</title>
        <authorList>
            <person name="Junaid A."/>
            <person name="Singh B."/>
            <person name="Bhatia S."/>
        </authorList>
    </citation>
    <scope>NUCLEOTIDE SEQUENCE [LARGE SCALE GENOMIC DNA]</scope>
    <source>
        <strain evidence="2">Urdbean</strain>
    </source>
</reference>
<dbReference type="Proteomes" id="UP001374535">
    <property type="component" value="Chromosome 7"/>
</dbReference>
<organism evidence="2 3">
    <name type="scientific">Vigna mungo</name>
    <name type="common">Black gram</name>
    <name type="synonym">Phaseolus mungo</name>
    <dbReference type="NCBI Taxonomy" id="3915"/>
    <lineage>
        <taxon>Eukaryota</taxon>
        <taxon>Viridiplantae</taxon>
        <taxon>Streptophyta</taxon>
        <taxon>Embryophyta</taxon>
        <taxon>Tracheophyta</taxon>
        <taxon>Spermatophyta</taxon>
        <taxon>Magnoliopsida</taxon>
        <taxon>eudicotyledons</taxon>
        <taxon>Gunneridae</taxon>
        <taxon>Pentapetalae</taxon>
        <taxon>rosids</taxon>
        <taxon>fabids</taxon>
        <taxon>Fabales</taxon>
        <taxon>Fabaceae</taxon>
        <taxon>Papilionoideae</taxon>
        <taxon>50 kb inversion clade</taxon>
        <taxon>NPAAA clade</taxon>
        <taxon>indigoferoid/millettioid clade</taxon>
        <taxon>Phaseoleae</taxon>
        <taxon>Vigna</taxon>
    </lineage>
</organism>
<evidence type="ECO:0000256" key="1">
    <source>
        <dbReference type="SAM" id="MobiDB-lite"/>
    </source>
</evidence>
<keyword evidence="3" id="KW-1185">Reference proteome</keyword>
<evidence type="ECO:0000313" key="3">
    <source>
        <dbReference type="Proteomes" id="UP001374535"/>
    </source>
</evidence>
<dbReference type="EMBL" id="CP144694">
    <property type="protein sequence ID" value="WVZ02876.1"/>
    <property type="molecule type" value="Genomic_DNA"/>
</dbReference>
<feature type="region of interest" description="Disordered" evidence="1">
    <location>
        <begin position="16"/>
        <end position="77"/>
    </location>
</feature>
<proteinExistence type="predicted"/>
<dbReference type="AlphaFoldDB" id="A0AAQ3N5E2"/>
<sequence>MTGGLQACGSRWPDSLKQWSASSSGRRFLPRTRRSGENLAAGDNSGDEQRHRRGLGSQLLVFDSGDRQRHRRGLGSRPVVVNGGGRVDVWWRRTLSGVLVQRRNPGI</sequence>
<protein>
    <submittedName>
        <fullName evidence="2">Uncharacterized protein</fullName>
    </submittedName>
</protein>
<accession>A0AAQ3N5E2</accession>
<evidence type="ECO:0000313" key="2">
    <source>
        <dbReference type="EMBL" id="WVZ02876.1"/>
    </source>
</evidence>